<keyword evidence="2" id="KW-0808">Transferase</keyword>
<dbReference type="STRING" id="1034346.GCA_000313565_00605"/>
<organism evidence="2 3">
    <name type="scientific">Dielma fastidiosa</name>
    <dbReference type="NCBI Taxonomy" id="1034346"/>
    <lineage>
        <taxon>Bacteria</taxon>
        <taxon>Bacillati</taxon>
        <taxon>Bacillota</taxon>
        <taxon>Erysipelotrichia</taxon>
        <taxon>Erysipelotrichales</taxon>
        <taxon>Erysipelotrichaceae</taxon>
        <taxon>Dielma</taxon>
    </lineage>
</organism>
<dbReference type="OrthoDB" id="9874196at2"/>
<evidence type="ECO:0000313" key="3">
    <source>
        <dbReference type="Proteomes" id="UP000247612"/>
    </source>
</evidence>
<sequence>MERFVLMGAMIYDLRAIPYQKSEGMNQPIRLRGQAGGVARNAAEKLAALGHHAILVSACGLDMTGKVLMEDAIAKGIDISYVKQLPSDKTSGLLVLCDEFDQPVSSMLDAGVLNAIDHLYLYTTMQDFTYDDTFIADNNLTVDQLQFIAHQHAQTWLLPVADKSIQPLINILPLFQGVQFNERMLSEDLKLPVDNLHHTIKIMLDQLHLRSLLLIAGENGIYYADSQCIIQAVSPKCKVLDQTSAYEIVLSAFLTKMLQHMPIEKALEYALCALLLENEKKHEKTFVLNEEKIIEKLAAYQIETIKEAVYVSEMY</sequence>
<dbReference type="InterPro" id="IPR011611">
    <property type="entry name" value="PfkB_dom"/>
</dbReference>
<keyword evidence="3" id="KW-1185">Reference proteome</keyword>
<keyword evidence="2" id="KW-0418">Kinase</keyword>
<accession>A0A318KNZ3</accession>
<dbReference type="InterPro" id="IPR029056">
    <property type="entry name" value="Ribokinase-like"/>
</dbReference>
<dbReference type="GO" id="GO:0016301">
    <property type="term" value="F:kinase activity"/>
    <property type="evidence" value="ECO:0007669"/>
    <property type="project" value="UniProtKB-KW"/>
</dbReference>
<dbReference type="Proteomes" id="UP000247612">
    <property type="component" value="Unassembled WGS sequence"/>
</dbReference>
<reference evidence="2 3" key="1">
    <citation type="submission" date="2018-05" db="EMBL/GenBank/DDBJ databases">
        <title>Genomic Encyclopedia of Type Strains, Phase IV (KMG-IV): sequencing the most valuable type-strain genomes for metagenomic binning, comparative biology and taxonomic classification.</title>
        <authorList>
            <person name="Goeker M."/>
        </authorList>
    </citation>
    <scope>NUCLEOTIDE SEQUENCE [LARGE SCALE GENOMIC DNA]</scope>
    <source>
        <strain evidence="2 3">JC118</strain>
    </source>
</reference>
<gene>
    <name evidence="2" type="ORF">DES51_10511</name>
</gene>
<dbReference type="EMBL" id="QJKH01000005">
    <property type="protein sequence ID" value="PXX79541.1"/>
    <property type="molecule type" value="Genomic_DNA"/>
</dbReference>
<protein>
    <submittedName>
        <fullName evidence="2">Sugar/nucleoside kinase (Ribokinase family)</fullName>
    </submittedName>
</protein>
<dbReference type="SUPFAM" id="SSF53613">
    <property type="entry name" value="Ribokinase-like"/>
    <property type="match status" value="1"/>
</dbReference>
<dbReference type="Gene3D" id="3.40.1190.20">
    <property type="match status" value="1"/>
</dbReference>
<evidence type="ECO:0000259" key="1">
    <source>
        <dbReference type="Pfam" id="PF00294"/>
    </source>
</evidence>
<evidence type="ECO:0000313" key="2">
    <source>
        <dbReference type="EMBL" id="PXX79541.1"/>
    </source>
</evidence>
<dbReference type="AlphaFoldDB" id="A0A318KNZ3"/>
<comment type="caution">
    <text evidence="2">The sequence shown here is derived from an EMBL/GenBank/DDBJ whole genome shotgun (WGS) entry which is preliminary data.</text>
</comment>
<dbReference type="Pfam" id="PF00294">
    <property type="entry name" value="PfkB"/>
    <property type="match status" value="1"/>
</dbReference>
<feature type="domain" description="Carbohydrate kinase PfkB" evidence="1">
    <location>
        <begin position="1"/>
        <end position="270"/>
    </location>
</feature>
<dbReference type="RefSeq" id="WP_022936911.1">
    <property type="nucleotide sequence ID" value="NZ_CABKRQ010000002.1"/>
</dbReference>
<name>A0A318KNZ3_9FIRM</name>
<proteinExistence type="predicted"/>